<evidence type="ECO:0000256" key="1">
    <source>
        <dbReference type="SAM" id="MobiDB-lite"/>
    </source>
</evidence>
<dbReference type="EMBL" id="BDIP01002993">
    <property type="protein sequence ID" value="GIQ87128.1"/>
    <property type="molecule type" value="Genomic_DNA"/>
</dbReference>
<evidence type="ECO:0000313" key="2">
    <source>
        <dbReference type="EMBL" id="GIQ87128.1"/>
    </source>
</evidence>
<feature type="non-terminal residue" evidence="2">
    <location>
        <position position="1"/>
    </location>
</feature>
<feature type="region of interest" description="Disordered" evidence="1">
    <location>
        <begin position="1"/>
        <end position="22"/>
    </location>
</feature>
<dbReference type="Proteomes" id="UP000265618">
    <property type="component" value="Unassembled WGS sequence"/>
</dbReference>
<proteinExistence type="predicted"/>
<reference evidence="2 3" key="1">
    <citation type="journal article" date="2018" name="PLoS ONE">
        <title>The draft genome of Kipferlia bialata reveals reductive genome evolution in fornicate parasites.</title>
        <authorList>
            <person name="Tanifuji G."/>
            <person name="Takabayashi S."/>
            <person name="Kume K."/>
            <person name="Takagi M."/>
            <person name="Nakayama T."/>
            <person name="Kamikawa R."/>
            <person name="Inagaki Y."/>
            <person name="Hashimoto T."/>
        </authorList>
    </citation>
    <scope>NUCLEOTIDE SEQUENCE [LARGE SCALE GENOMIC DNA]</scope>
    <source>
        <strain evidence="2">NY0173</strain>
    </source>
</reference>
<dbReference type="AlphaFoldDB" id="A0A9K3D3G9"/>
<accession>A0A9K3D3G9</accession>
<feature type="compositionally biased region" description="Basic and acidic residues" evidence="1">
    <location>
        <begin position="8"/>
        <end position="19"/>
    </location>
</feature>
<name>A0A9K3D3G9_9EUKA</name>
<protein>
    <submittedName>
        <fullName evidence="2">Uncharacterized protein</fullName>
    </submittedName>
</protein>
<feature type="region of interest" description="Disordered" evidence="1">
    <location>
        <begin position="176"/>
        <end position="235"/>
    </location>
</feature>
<feature type="compositionally biased region" description="Basic and acidic residues" evidence="1">
    <location>
        <begin position="222"/>
        <end position="235"/>
    </location>
</feature>
<evidence type="ECO:0000313" key="3">
    <source>
        <dbReference type="Proteomes" id="UP000265618"/>
    </source>
</evidence>
<gene>
    <name evidence="2" type="ORF">KIPB_009107</name>
</gene>
<feature type="compositionally biased region" description="Basic and acidic residues" evidence="1">
    <location>
        <begin position="176"/>
        <end position="201"/>
    </location>
</feature>
<keyword evidence="3" id="KW-1185">Reference proteome</keyword>
<sequence length="260" mass="28860">MLVSEWQRAAETESGERQRGGAAPEVVSLSTFAPLVKDTPTERIGLYLDFVLDYHAAALLRADIVSSEWLAAFSELISCLSPGRRGYLDIHEILVLLSALLTPEEAVKATPASLTGAATSFMTAGHQGGAIAGALPICRILTYLAEGVPDLTGLLATKDKVQALNTAYVTHSEAIQRKERQLESRQKEERERERERERLRGDSTPYSVFGGRSRSNSVISLRGREREREKERERDRALEKEIVGVPLYYMWSDSVLRAAE</sequence>
<organism evidence="2 3">
    <name type="scientific">Kipferlia bialata</name>
    <dbReference type="NCBI Taxonomy" id="797122"/>
    <lineage>
        <taxon>Eukaryota</taxon>
        <taxon>Metamonada</taxon>
        <taxon>Carpediemonas-like organisms</taxon>
        <taxon>Kipferlia</taxon>
    </lineage>
</organism>
<comment type="caution">
    <text evidence="2">The sequence shown here is derived from an EMBL/GenBank/DDBJ whole genome shotgun (WGS) entry which is preliminary data.</text>
</comment>